<reference evidence="2 3" key="1">
    <citation type="submission" date="2023-08" db="EMBL/GenBank/DDBJ databases">
        <authorList>
            <person name="Palmer J.M."/>
        </authorList>
    </citation>
    <scope>NUCLEOTIDE SEQUENCE [LARGE SCALE GENOMIC DNA]</scope>
    <source>
        <strain evidence="2 3">TWF481</strain>
    </source>
</reference>
<dbReference type="AlphaFoldDB" id="A0AAV9WNB5"/>
<evidence type="ECO:0000313" key="2">
    <source>
        <dbReference type="EMBL" id="KAK6511731.1"/>
    </source>
</evidence>
<name>A0AAV9WNB5_9PEZI</name>
<feature type="compositionally biased region" description="Basic and acidic residues" evidence="1">
    <location>
        <begin position="42"/>
        <end position="51"/>
    </location>
</feature>
<accession>A0AAV9WNB5</accession>
<feature type="region of interest" description="Disordered" evidence="1">
    <location>
        <begin position="123"/>
        <end position="170"/>
    </location>
</feature>
<evidence type="ECO:0000256" key="1">
    <source>
        <dbReference type="SAM" id="MobiDB-lite"/>
    </source>
</evidence>
<gene>
    <name evidence="2" type="ORF">TWF481_000637</name>
</gene>
<evidence type="ECO:0000313" key="3">
    <source>
        <dbReference type="Proteomes" id="UP001370758"/>
    </source>
</evidence>
<feature type="region of interest" description="Disordered" evidence="1">
    <location>
        <begin position="15"/>
        <end position="63"/>
    </location>
</feature>
<organism evidence="2 3">
    <name type="scientific">Arthrobotrys musiformis</name>
    <dbReference type="NCBI Taxonomy" id="47236"/>
    <lineage>
        <taxon>Eukaryota</taxon>
        <taxon>Fungi</taxon>
        <taxon>Dikarya</taxon>
        <taxon>Ascomycota</taxon>
        <taxon>Pezizomycotina</taxon>
        <taxon>Orbiliomycetes</taxon>
        <taxon>Orbiliales</taxon>
        <taxon>Orbiliaceae</taxon>
        <taxon>Arthrobotrys</taxon>
    </lineage>
</organism>
<sequence length="190" mass="21853">MNEAHGVGVGILEIAGLTSSTPQSPETPIQLPQGGETEEEDRSILFHSDKDQDNEDDSGYCTGRKRIRISVNKYKSRRPTLNAQSNQGDHLAFDRISPNSKFYKTPFVPSEKPVNRVLFPRFGRKNANTQNNYKEPEKIPPTETYDTNENLSEPEPPEKEKEENIYDPLSPYRHTWTDSNLMVLYVLRRW</sequence>
<comment type="caution">
    <text evidence="2">The sequence shown here is derived from an EMBL/GenBank/DDBJ whole genome shotgun (WGS) entry which is preliminary data.</text>
</comment>
<proteinExistence type="predicted"/>
<protein>
    <submittedName>
        <fullName evidence="2">Uncharacterized protein</fullName>
    </submittedName>
</protein>
<keyword evidence="3" id="KW-1185">Reference proteome</keyword>
<dbReference type="Proteomes" id="UP001370758">
    <property type="component" value="Unassembled WGS sequence"/>
</dbReference>
<dbReference type="EMBL" id="JAVHJL010000001">
    <property type="protein sequence ID" value="KAK6511731.1"/>
    <property type="molecule type" value="Genomic_DNA"/>
</dbReference>
<feature type="compositionally biased region" description="Polar residues" evidence="1">
    <location>
        <begin position="17"/>
        <end position="27"/>
    </location>
</feature>